<evidence type="ECO:0000313" key="5">
    <source>
        <dbReference type="Proteomes" id="UP000683925"/>
    </source>
</evidence>
<reference evidence="4" key="1">
    <citation type="submission" date="2021-01" db="EMBL/GenBank/DDBJ databases">
        <authorList>
            <consortium name="Genoscope - CEA"/>
            <person name="William W."/>
        </authorList>
    </citation>
    <scope>NUCLEOTIDE SEQUENCE</scope>
</reference>
<dbReference type="PANTHER" id="PTHR24073">
    <property type="entry name" value="DRAB5-RELATED"/>
    <property type="match status" value="1"/>
</dbReference>
<organism evidence="4 5">
    <name type="scientific">Paramecium octaurelia</name>
    <dbReference type="NCBI Taxonomy" id="43137"/>
    <lineage>
        <taxon>Eukaryota</taxon>
        <taxon>Sar</taxon>
        <taxon>Alveolata</taxon>
        <taxon>Ciliophora</taxon>
        <taxon>Intramacronucleata</taxon>
        <taxon>Oligohymenophorea</taxon>
        <taxon>Peniculida</taxon>
        <taxon>Parameciidae</taxon>
        <taxon>Paramecium</taxon>
    </lineage>
</organism>
<keyword evidence="5" id="KW-1185">Reference proteome</keyword>
<gene>
    <name evidence="3" type="ORF">POCTA_138.1.T1410082</name>
    <name evidence="4" type="ORF">POCTA_138.1.T1410084</name>
</gene>
<dbReference type="Pfam" id="PF00071">
    <property type="entry name" value="Ras"/>
    <property type="match status" value="1"/>
</dbReference>
<dbReference type="AlphaFoldDB" id="A0A8S1Y7C0"/>
<accession>A0A8S1Y7C0</accession>
<dbReference type="GO" id="GO:0003924">
    <property type="term" value="F:GTPase activity"/>
    <property type="evidence" value="ECO:0007669"/>
    <property type="project" value="InterPro"/>
</dbReference>
<name>A0A8S1Y7C0_PAROT</name>
<dbReference type="Proteomes" id="UP000683925">
    <property type="component" value="Unassembled WGS sequence"/>
</dbReference>
<dbReference type="EMBL" id="CAJJDP010000142">
    <property type="protein sequence ID" value="CAD8207544.1"/>
    <property type="molecule type" value="Genomic_DNA"/>
</dbReference>
<protein>
    <submittedName>
        <fullName evidence="4">Uncharacterized protein</fullName>
    </submittedName>
</protein>
<keyword evidence="2" id="KW-0342">GTP-binding</keyword>
<dbReference type="FunFam" id="3.40.50.300:FF:004958">
    <property type="entry name" value="Uncharacterized protein"/>
    <property type="match status" value="1"/>
</dbReference>
<evidence type="ECO:0000256" key="2">
    <source>
        <dbReference type="ARBA" id="ARBA00023134"/>
    </source>
</evidence>
<evidence type="ECO:0000256" key="1">
    <source>
        <dbReference type="ARBA" id="ARBA00022741"/>
    </source>
</evidence>
<evidence type="ECO:0000313" key="3">
    <source>
        <dbReference type="EMBL" id="CAD8207542.1"/>
    </source>
</evidence>
<sequence length="307" mass="36342">MKIEYQDLRFRDSNNYQSIPQLQILVLGDGSTGKTSLLNILTYRKYPIKIKSDQSKIPIKTQGCDIKIAMRNYSNKKVLLKMIDLSGDKSQRQYLDVYISRLKLDAIIFCFDVTNLKTLDHLGKWIKRLTVKDAIEEEMEEFLDTDRSDFSLRSTTAVSDGQDSLLNYRNYTGIPMKRILKTPFIFIGCKIDLIPSDHHTLLRQQVQKRIQQFYKRSNAVILLSTIIPSLYSDQFNLLESYITRIYQWDQIEDFFIQDQIQSKIIPIDESFWKETIQIQLQNKLQFLYVFVKHFCQKLLFKKMKRDD</sequence>
<dbReference type="GO" id="GO:0005525">
    <property type="term" value="F:GTP binding"/>
    <property type="evidence" value="ECO:0007669"/>
    <property type="project" value="UniProtKB-KW"/>
</dbReference>
<dbReference type="InterPro" id="IPR001806">
    <property type="entry name" value="Small_GTPase"/>
</dbReference>
<dbReference type="OMA" id="QTPFIFI"/>
<dbReference type="OrthoDB" id="295013at2759"/>
<comment type="caution">
    <text evidence="4">The sequence shown here is derived from an EMBL/GenBank/DDBJ whole genome shotgun (WGS) entry which is preliminary data.</text>
</comment>
<proteinExistence type="predicted"/>
<evidence type="ECO:0000313" key="4">
    <source>
        <dbReference type="EMBL" id="CAD8207544.1"/>
    </source>
</evidence>
<dbReference type="EMBL" id="CAJJDP010000142">
    <property type="protein sequence ID" value="CAD8207542.1"/>
    <property type="molecule type" value="Genomic_DNA"/>
</dbReference>
<keyword evidence="1" id="KW-0547">Nucleotide-binding</keyword>